<dbReference type="PANTHER" id="PTHR33332">
    <property type="entry name" value="REVERSE TRANSCRIPTASE DOMAIN-CONTAINING PROTEIN"/>
    <property type="match status" value="1"/>
</dbReference>
<dbReference type="Pfam" id="PF00078">
    <property type="entry name" value="RVT_1"/>
    <property type="match status" value="1"/>
</dbReference>
<dbReference type="SUPFAM" id="SSF56672">
    <property type="entry name" value="DNA/RNA polymerases"/>
    <property type="match status" value="1"/>
</dbReference>
<comment type="caution">
    <text evidence="2">The sequence shown here is derived from an EMBL/GenBank/DDBJ whole genome shotgun (WGS) entry which is preliminary data.</text>
</comment>
<name>A0A1D1VP62_RAMVA</name>
<dbReference type="AlphaFoldDB" id="A0A1D1VP62"/>
<dbReference type="InterPro" id="IPR043502">
    <property type="entry name" value="DNA/RNA_pol_sf"/>
</dbReference>
<protein>
    <recommendedName>
        <fullName evidence="1">Reverse transcriptase domain-containing protein</fullName>
    </recommendedName>
</protein>
<dbReference type="STRING" id="947166.A0A1D1VP62"/>
<dbReference type="InterPro" id="IPR036691">
    <property type="entry name" value="Endo/exonu/phosph_ase_sf"/>
</dbReference>
<dbReference type="CDD" id="cd01650">
    <property type="entry name" value="RT_nLTR_like"/>
    <property type="match status" value="1"/>
</dbReference>
<proteinExistence type="predicted"/>
<feature type="domain" description="Reverse transcriptase" evidence="1">
    <location>
        <begin position="478"/>
        <end position="731"/>
    </location>
</feature>
<dbReference type="InterPro" id="IPR000477">
    <property type="entry name" value="RT_dom"/>
</dbReference>
<reference evidence="2 3" key="1">
    <citation type="journal article" date="2016" name="Nat. Commun.">
        <title>Extremotolerant tardigrade genome and improved radiotolerance of human cultured cells by tardigrade-unique protein.</title>
        <authorList>
            <person name="Hashimoto T."/>
            <person name="Horikawa D.D."/>
            <person name="Saito Y."/>
            <person name="Kuwahara H."/>
            <person name="Kozuka-Hata H."/>
            <person name="Shin-I T."/>
            <person name="Minakuchi Y."/>
            <person name="Ohishi K."/>
            <person name="Motoyama A."/>
            <person name="Aizu T."/>
            <person name="Enomoto A."/>
            <person name="Kondo K."/>
            <person name="Tanaka S."/>
            <person name="Hara Y."/>
            <person name="Koshikawa S."/>
            <person name="Sagara H."/>
            <person name="Miura T."/>
            <person name="Yokobori S."/>
            <person name="Miyagawa K."/>
            <person name="Suzuki Y."/>
            <person name="Kubo T."/>
            <person name="Oyama M."/>
            <person name="Kohara Y."/>
            <person name="Fujiyama A."/>
            <person name="Arakawa K."/>
            <person name="Katayama T."/>
            <person name="Toyoda A."/>
            <person name="Kunieda T."/>
        </authorList>
    </citation>
    <scope>NUCLEOTIDE SEQUENCE [LARGE SCALE GENOMIC DNA]</scope>
    <source>
        <strain evidence="2 3">YOKOZUNA-1</strain>
    </source>
</reference>
<dbReference type="SUPFAM" id="SSF56219">
    <property type="entry name" value="DNase I-like"/>
    <property type="match status" value="1"/>
</dbReference>
<dbReference type="InterPro" id="IPR043128">
    <property type="entry name" value="Rev_trsase/Diguanyl_cyclase"/>
</dbReference>
<dbReference type="Gene3D" id="3.30.70.270">
    <property type="match status" value="1"/>
</dbReference>
<dbReference type="EMBL" id="BDGG01000008">
    <property type="protein sequence ID" value="GAV02616.1"/>
    <property type="molecule type" value="Genomic_DNA"/>
</dbReference>
<gene>
    <name evidence="2" type="primary">RvY_13157-1</name>
    <name evidence="2" type="synonym">RvY_13157.1</name>
    <name evidence="2" type="ORF">RvY_13157</name>
</gene>
<evidence type="ECO:0000313" key="3">
    <source>
        <dbReference type="Proteomes" id="UP000186922"/>
    </source>
</evidence>
<dbReference type="InterPro" id="IPR005135">
    <property type="entry name" value="Endo/exonuclease/phosphatase"/>
</dbReference>
<dbReference type="PROSITE" id="PS50878">
    <property type="entry name" value="RT_POL"/>
    <property type="match status" value="1"/>
</dbReference>
<evidence type="ECO:0000259" key="1">
    <source>
        <dbReference type="PROSITE" id="PS50878"/>
    </source>
</evidence>
<sequence length="820" mass="92836">MPPLRFSGEIGKKLTFLYGNVNGIRSKSGETKRWMGEKKADIVALVKTWADNSTPDCLIADPEHYNLFRKDREGCKKQAGGGVAIAVKKGLQAVRMESLEVDGVEVMWIKLICLRLNVLIGVVYAPAYDVQVFSKLRTSMELIPPFLRRNILLVGDFNCPKIVWDGDTSEKSERDRDLIQLKNEFKLWQKVKGTTRKRGRSESSLDQLFVTQLGFVRNTRIVNPPSATCDHQAIEPKLMLMTPNFKTKPKLVWKIDGENINVFKTALSSIDWGQVFDLMCNVDVAVTVFQDKFIAAAKSAFQLKSVGAKRLHRPSLSERAIDSLRRCGSAFKKWRRTRDQADYSSWKELKVSKRRIIQSDKHRRLYGIAKASRRNPRAVWKHVKKNTSAASIPPIPIPGHVEKYIVDPQDKAEFISQEFSKVYSACPRHCLPSTVSHGEPIRVEPPETPHCPPLHFTTSVILKQIQRLTLLKLLTVQPDRQQKRIPPAWKQAEVVPIPKKGSSSFRPISLLPPLSKLFEKIVASHLSNYLDQNNLLSDTQYGFRKQRSTEMQLLHMAHQYSQALLQRDEEDVVFLDCSKAFDKLPHSSIVASLSSHGVNGEMKGLLSDYLKGRSQRVVVEGHFSSARSVPSGVPQGSILGPLLFTIAVNSLAKSISSTVMQYADDIVLSRTIKKHEDCVVLQQDFQRLEAWCKEVGLEINPEKSQHLRISNKRDKSVKVPGEYYVISGKKIPLVNEAVCLGVTFSSKLEWTAQVDKVTAKCRQRFYAVNAFFPQRYGAVKQLLYKSLVRAVHDYASSCWFPTTCKDSWNPFKRSSCRTSD</sequence>
<dbReference type="OrthoDB" id="7468774at2759"/>
<dbReference type="Pfam" id="PF14529">
    <property type="entry name" value="Exo_endo_phos_2"/>
    <property type="match status" value="1"/>
</dbReference>
<keyword evidence="3" id="KW-1185">Reference proteome</keyword>
<dbReference type="Gene3D" id="3.60.10.10">
    <property type="entry name" value="Endonuclease/exonuclease/phosphatase"/>
    <property type="match status" value="1"/>
</dbReference>
<evidence type="ECO:0000313" key="2">
    <source>
        <dbReference type="EMBL" id="GAV02616.1"/>
    </source>
</evidence>
<organism evidence="2 3">
    <name type="scientific">Ramazzottius varieornatus</name>
    <name type="common">Water bear</name>
    <name type="synonym">Tardigrade</name>
    <dbReference type="NCBI Taxonomy" id="947166"/>
    <lineage>
        <taxon>Eukaryota</taxon>
        <taxon>Metazoa</taxon>
        <taxon>Ecdysozoa</taxon>
        <taxon>Tardigrada</taxon>
        <taxon>Eutardigrada</taxon>
        <taxon>Parachela</taxon>
        <taxon>Hypsibioidea</taxon>
        <taxon>Ramazzottiidae</taxon>
        <taxon>Ramazzottius</taxon>
    </lineage>
</organism>
<dbReference type="Proteomes" id="UP000186922">
    <property type="component" value="Unassembled WGS sequence"/>
</dbReference>
<accession>A0A1D1VP62</accession>
<dbReference type="GO" id="GO:0003824">
    <property type="term" value="F:catalytic activity"/>
    <property type="evidence" value="ECO:0007669"/>
    <property type="project" value="InterPro"/>
</dbReference>